<dbReference type="SUPFAM" id="SSF54695">
    <property type="entry name" value="POZ domain"/>
    <property type="match status" value="1"/>
</dbReference>
<proteinExistence type="predicted"/>
<sequence length="328" mass="37733">MVDSKVETISRLAQWRIENFGPCSYKKSDPFKVGIWNWHLSVEKNRYLYVRLFPESSRASKEQPPIAKFVLRVSCNTGNNRRPYISPIHERLLRTCDDFVWPVESNFQGRFIIDVEFLDLKICPLNGGESCSIWPSDGAMQSLSTQSTLRCLSRMLDEGIHADVTINTAEGGTLRAHKAILSASSPVFQSMFHHDLKEKESSTIYIGDMSLESCVALLSYLYGTIKQEDFWRHRLSLLGAANKYDIAALKDACEESLLVDINSGNVLERLQEAWLYQLDKLKKGCLTYLFDFGKIYDVKEEINNFFRQADRELMLEMFQEVLTVWKPV</sequence>
<keyword evidence="4" id="KW-1185">Reference proteome</keyword>
<accession>A0AAV2GPR2</accession>
<evidence type="ECO:0000256" key="1">
    <source>
        <dbReference type="ARBA" id="ARBA00004906"/>
    </source>
</evidence>
<gene>
    <name evidence="3" type="ORF">LTRI10_LOCUS51752</name>
</gene>
<dbReference type="SMART" id="SM00225">
    <property type="entry name" value="BTB"/>
    <property type="match status" value="1"/>
</dbReference>
<protein>
    <recommendedName>
        <fullName evidence="2">BTB domain-containing protein</fullName>
    </recommendedName>
</protein>
<dbReference type="EMBL" id="OZ034822">
    <property type="protein sequence ID" value="CAL1412457.1"/>
    <property type="molecule type" value="Genomic_DNA"/>
</dbReference>
<dbReference type="Proteomes" id="UP001497516">
    <property type="component" value="Chromosome 9"/>
</dbReference>
<dbReference type="InterPro" id="IPR000210">
    <property type="entry name" value="BTB/POZ_dom"/>
</dbReference>
<feature type="domain" description="BTB" evidence="2">
    <location>
        <begin position="162"/>
        <end position="222"/>
    </location>
</feature>
<dbReference type="PANTHER" id="PTHR46672">
    <property type="entry name" value="OS08G0495500 PROTEIN-RELATED"/>
    <property type="match status" value="1"/>
</dbReference>
<dbReference type="AlphaFoldDB" id="A0AAV2GPR2"/>
<organism evidence="3 4">
    <name type="scientific">Linum trigynum</name>
    <dbReference type="NCBI Taxonomy" id="586398"/>
    <lineage>
        <taxon>Eukaryota</taxon>
        <taxon>Viridiplantae</taxon>
        <taxon>Streptophyta</taxon>
        <taxon>Embryophyta</taxon>
        <taxon>Tracheophyta</taxon>
        <taxon>Spermatophyta</taxon>
        <taxon>Magnoliopsida</taxon>
        <taxon>eudicotyledons</taxon>
        <taxon>Gunneridae</taxon>
        <taxon>Pentapetalae</taxon>
        <taxon>rosids</taxon>
        <taxon>fabids</taxon>
        <taxon>Malpighiales</taxon>
        <taxon>Linaceae</taxon>
        <taxon>Linum</taxon>
    </lineage>
</organism>
<comment type="pathway">
    <text evidence="1">Protein modification; protein ubiquitination.</text>
</comment>
<reference evidence="3 4" key="1">
    <citation type="submission" date="2024-04" db="EMBL/GenBank/DDBJ databases">
        <authorList>
            <person name="Fracassetti M."/>
        </authorList>
    </citation>
    <scope>NUCLEOTIDE SEQUENCE [LARGE SCALE GENOMIC DNA]</scope>
</reference>
<dbReference type="CDD" id="cd18186">
    <property type="entry name" value="BTB_POZ_ZBTB_KLHL-like"/>
    <property type="match status" value="1"/>
</dbReference>
<dbReference type="PROSITE" id="PS50097">
    <property type="entry name" value="BTB"/>
    <property type="match status" value="1"/>
</dbReference>
<evidence type="ECO:0000313" key="4">
    <source>
        <dbReference type="Proteomes" id="UP001497516"/>
    </source>
</evidence>
<evidence type="ECO:0000313" key="3">
    <source>
        <dbReference type="EMBL" id="CAL1412457.1"/>
    </source>
</evidence>
<dbReference type="InterPro" id="IPR044714">
    <property type="entry name" value="AtSIBP1-like"/>
</dbReference>
<name>A0AAV2GPR2_9ROSI</name>
<dbReference type="Pfam" id="PF00651">
    <property type="entry name" value="BTB"/>
    <property type="match status" value="1"/>
</dbReference>
<dbReference type="Gene3D" id="3.30.710.10">
    <property type="entry name" value="Potassium Channel Kv1.1, Chain A"/>
    <property type="match status" value="1"/>
</dbReference>
<evidence type="ECO:0000259" key="2">
    <source>
        <dbReference type="PROSITE" id="PS50097"/>
    </source>
</evidence>
<dbReference type="PANTHER" id="PTHR46672:SF1">
    <property type="entry name" value="OS08G0103600 PROTEIN"/>
    <property type="match status" value="1"/>
</dbReference>
<dbReference type="InterPro" id="IPR011333">
    <property type="entry name" value="SKP1/BTB/POZ_sf"/>
</dbReference>